<dbReference type="PANTHER" id="PTHR43767:SF1">
    <property type="entry name" value="NONRIBOSOMAL PEPTIDE SYNTHASE PES1 (EUROFUNG)-RELATED"/>
    <property type="match status" value="1"/>
</dbReference>
<dbReference type="STRING" id="298654.FraEuI1c_5318"/>
<dbReference type="Gene3D" id="3.40.50.12780">
    <property type="entry name" value="N-terminal domain of ligase-like"/>
    <property type="match status" value="1"/>
</dbReference>
<keyword evidence="4" id="KW-1185">Reference proteome</keyword>
<dbReference type="Gene3D" id="3.30.300.30">
    <property type="match status" value="1"/>
</dbReference>
<dbReference type="InterPro" id="IPR050237">
    <property type="entry name" value="ATP-dep_AMP-bd_enzyme"/>
</dbReference>
<dbReference type="InterPro" id="IPR045851">
    <property type="entry name" value="AMP-bd_C_sf"/>
</dbReference>
<name>E3J8B3_PSEI1</name>
<evidence type="ECO:0000259" key="1">
    <source>
        <dbReference type="Pfam" id="PF00501"/>
    </source>
</evidence>
<sequence>MTGIIAPVGHLTWPERIDELAAADPEIVALRTTALGGETLTWGELSRRSTLAAAHLNELGIRPGDIVCVELPNGAAHVLCTLGAWRLGATVLPLRPDLPAPERQRLVALARPALVLVGREPGADQEISAARLLSDGEGPAAALPPAVANPAPVVANPAWLIASGGSTGAPKLIASSASTVVPTGARSVGAALFHENAGARHPVNLVCSPLYHTQGFAMLHHTLVDGYRNVLVSRFDAEVVLDLIESERVMMAAFVPTMLIRLLRSPSIRDRDLSSLSRVIQGAGACPEWVVREWIDLVGPERFIMGYGSSEGVCSAQIRGDEWLRHPGSVGRPVGTEILVVGEDGAPLPAGEVGELYFRPVQGTREVRYVGAAAPRTLPGGYQSIGDLGRVDEDGYLYIADRRTDLVKTGGANVYVSEVEAALLRHPDVEDAVVIGLRDPEWGRRVHAIVQPRPEAERDGLTDALRAHCRGHLAPYKVPRTFELVDDVGRAESGKINRRTLAELREAPEAAAS</sequence>
<dbReference type="HOGENOM" id="CLU_000022_59_0_11"/>
<feature type="domain" description="AMP-binding enzyme C-terminal" evidence="2">
    <location>
        <begin position="418"/>
        <end position="495"/>
    </location>
</feature>
<protein>
    <submittedName>
        <fullName evidence="3">AMP-dependent synthetase and ligase</fullName>
    </submittedName>
</protein>
<dbReference type="PANTHER" id="PTHR43767">
    <property type="entry name" value="LONG-CHAIN-FATTY-ACID--COA LIGASE"/>
    <property type="match status" value="1"/>
</dbReference>
<dbReference type="InterPro" id="IPR020845">
    <property type="entry name" value="AMP-binding_CS"/>
</dbReference>
<organism evidence="3 4">
    <name type="scientific">Pseudofrankia inefficax (strain DSM 45817 / CECT 9037 / DDB 130130 / EuI1c)</name>
    <name type="common">Frankia inefficax</name>
    <dbReference type="NCBI Taxonomy" id="298654"/>
    <lineage>
        <taxon>Bacteria</taxon>
        <taxon>Bacillati</taxon>
        <taxon>Actinomycetota</taxon>
        <taxon>Actinomycetes</taxon>
        <taxon>Frankiales</taxon>
        <taxon>Frankiaceae</taxon>
        <taxon>Pseudofrankia</taxon>
    </lineage>
</organism>
<dbReference type="PROSITE" id="PS00455">
    <property type="entry name" value="AMP_BINDING"/>
    <property type="match status" value="1"/>
</dbReference>
<dbReference type="InterPro" id="IPR000873">
    <property type="entry name" value="AMP-dep_synth/lig_dom"/>
</dbReference>
<dbReference type="GO" id="GO:0016878">
    <property type="term" value="F:acid-thiol ligase activity"/>
    <property type="evidence" value="ECO:0007669"/>
    <property type="project" value="UniProtKB-ARBA"/>
</dbReference>
<dbReference type="OrthoDB" id="9803968at2"/>
<dbReference type="AlphaFoldDB" id="E3J8B3"/>
<proteinExistence type="predicted"/>
<gene>
    <name evidence="3" type="ordered locus">FraEuI1c_5318</name>
</gene>
<dbReference type="InterPro" id="IPR042099">
    <property type="entry name" value="ANL_N_sf"/>
</dbReference>
<dbReference type="SUPFAM" id="SSF56801">
    <property type="entry name" value="Acetyl-CoA synthetase-like"/>
    <property type="match status" value="1"/>
</dbReference>
<dbReference type="KEGG" id="fri:FraEuI1c_5318"/>
<dbReference type="eggNOG" id="COG0318">
    <property type="taxonomic scope" value="Bacteria"/>
</dbReference>
<dbReference type="Pfam" id="PF13193">
    <property type="entry name" value="AMP-binding_C"/>
    <property type="match status" value="1"/>
</dbReference>
<evidence type="ECO:0000313" key="3">
    <source>
        <dbReference type="EMBL" id="ADP83306.1"/>
    </source>
</evidence>
<dbReference type="EMBL" id="CP002299">
    <property type="protein sequence ID" value="ADP83306.1"/>
    <property type="molecule type" value="Genomic_DNA"/>
</dbReference>
<dbReference type="InParanoid" id="E3J8B3"/>
<dbReference type="Proteomes" id="UP000002484">
    <property type="component" value="Chromosome"/>
</dbReference>
<evidence type="ECO:0000313" key="4">
    <source>
        <dbReference type="Proteomes" id="UP000002484"/>
    </source>
</evidence>
<keyword evidence="3" id="KW-0436">Ligase</keyword>
<reference evidence="3 4" key="1">
    <citation type="submission" date="2010-10" db="EMBL/GenBank/DDBJ databases">
        <title>Complete sequence of Frankia sp. EuI1c.</title>
        <authorList>
            <consortium name="US DOE Joint Genome Institute"/>
            <person name="Lucas S."/>
            <person name="Copeland A."/>
            <person name="Lapidus A."/>
            <person name="Cheng J.-F."/>
            <person name="Bruce D."/>
            <person name="Goodwin L."/>
            <person name="Pitluck S."/>
            <person name="Chertkov O."/>
            <person name="Detter J.C."/>
            <person name="Han C."/>
            <person name="Tapia R."/>
            <person name="Land M."/>
            <person name="Hauser L."/>
            <person name="Jeffries C."/>
            <person name="Kyrpides N."/>
            <person name="Ivanova N."/>
            <person name="Mikhailova N."/>
            <person name="Beauchemin N."/>
            <person name="Sen A."/>
            <person name="Sur S.A."/>
            <person name="Gtari M."/>
            <person name="Wall L."/>
            <person name="Tisa L."/>
            <person name="Woyke T."/>
        </authorList>
    </citation>
    <scope>NUCLEOTIDE SEQUENCE [LARGE SCALE GENOMIC DNA]</scope>
    <source>
        <strain evidence="4">DSM 45817 / CECT 9037 / EuI1c</strain>
    </source>
</reference>
<feature type="domain" description="AMP-dependent synthetase/ligase" evidence="1">
    <location>
        <begin position="21"/>
        <end position="359"/>
    </location>
</feature>
<evidence type="ECO:0000259" key="2">
    <source>
        <dbReference type="Pfam" id="PF13193"/>
    </source>
</evidence>
<dbReference type="Pfam" id="PF00501">
    <property type="entry name" value="AMP-binding"/>
    <property type="match status" value="1"/>
</dbReference>
<dbReference type="RefSeq" id="WP_013426424.1">
    <property type="nucleotide sequence ID" value="NC_014666.1"/>
</dbReference>
<dbReference type="InterPro" id="IPR025110">
    <property type="entry name" value="AMP-bd_C"/>
</dbReference>
<accession>E3J8B3</accession>